<protein>
    <submittedName>
        <fullName evidence="1">Uncharacterized protein</fullName>
    </submittedName>
</protein>
<dbReference type="EMBL" id="BARU01003542">
    <property type="protein sequence ID" value="GAH24746.1"/>
    <property type="molecule type" value="Genomic_DNA"/>
</dbReference>
<feature type="non-terminal residue" evidence="1">
    <location>
        <position position="54"/>
    </location>
</feature>
<name>X1DUP1_9ZZZZ</name>
<proteinExistence type="predicted"/>
<sequence>MNNINRYLKIAKDAVIKPSEDIDKKIIDRISHISRADEKLLDEKFIDYLKKKQF</sequence>
<dbReference type="AlphaFoldDB" id="X1DUP1"/>
<reference evidence="1" key="1">
    <citation type="journal article" date="2014" name="Front. Microbiol.">
        <title>High frequency of phylogenetically diverse reductive dehalogenase-homologous genes in deep subseafloor sedimentary metagenomes.</title>
        <authorList>
            <person name="Kawai M."/>
            <person name="Futagami T."/>
            <person name="Toyoda A."/>
            <person name="Takaki Y."/>
            <person name="Nishi S."/>
            <person name="Hori S."/>
            <person name="Arai W."/>
            <person name="Tsubouchi T."/>
            <person name="Morono Y."/>
            <person name="Uchiyama I."/>
            <person name="Ito T."/>
            <person name="Fujiyama A."/>
            <person name="Inagaki F."/>
            <person name="Takami H."/>
        </authorList>
    </citation>
    <scope>NUCLEOTIDE SEQUENCE</scope>
    <source>
        <strain evidence="1">Expedition CK06-06</strain>
    </source>
</reference>
<organism evidence="1">
    <name type="scientific">marine sediment metagenome</name>
    <dbReference type="NCBI Taxonomy" id="412755"/>
    <lineage>
        <taxon>unclassified sequences</taxon>
        <taxon>metagenomes</taxon>
        <taxon>ecological metagenomes</taxon>
    </lineage>
</organism>
<comment type="caution">
    <text evidence="1">The sequence shown here is derived from an EMBL/GenBank/DDBJ whole genome shotgun (WGS) entry which is preliminary data.</text>
</comment>
<accession>X1DUP1</accession>
<gene>
    <name evidence="1" type="ORF">S03H2_07612</name>
</gene>
<evidence type="ECO:0000313" key="1">
    <source>
        <dbReference type="EMBL" id="GAH24746.1"/>
    </source>
</evidence>